<evidence type="ECO:0000259" key="1">
    <source>
        <dbReference type="PROSITE" id="PS50943"/>
    </source>
</evidence>
<dbReference type="InterPro" id="IPR001387">
    <property type="entry name" value="Cro/C1-type_HTH"/>
</dbReference>
<dbReference type="PROSITE" id="PS50943">
    <property type="entry name" value="HTH_CROC1"/>
    <property type="match status" value="1"/>
</dbReference>
<dbReference type="InterPro" id="IPR010982">
    <property type="entry name" value="Lambda_DNA-bd_dom_sf"/>
</dbReference>
<keyword evidence="3" id="KW-1185">Reference proteome</keyword>
<dbReference type="Proteomes" id="UP001551695">
    <property type="component" value="Unassembled WGS sequence"/>
</dbReference>
<dbReference type="EMBL" id="JBFAKC010000019">
    <property type="protein sequence ID" value="MEV0712205.1"/>
    <property type="molecule type" value="Genomic_DNA"/>
</dbReference>
<gene>
    <name evidence="2" type="ORF">AB0I48_32055</name>
</gene>
<accession>A0ABV3G423</accession>
<dbReference type="Pfam" id="PF17765">
    <property type="entry name" value="MLTR_LBD"/>
    <property type="match status" value="1"/>
</dbReference>
<evidence type="ECO:0000313" key="2">
    <source>
        <dbReference type="EMBL" id="MEV0712205.1"/>
    </source>
</evidence>
<dbReference type="PANTHER" id="PTHR35010">
    <property type="entry name" value="BLL4672 PROTEIN-RELATED"/>
    <property type="match status" value="1"/>
</dbReference>
<evidence type="ECO:0000313" key="3">
    <source>
        <dbReference type="Proteomes" id="UP001551695"/>
    </source>
</evidence>
<reference evidence="2 3" key="1">
    <citation type="submission" date="2024-06" db="EMBL/GenBank/DDBJ databases">
        <title>The Natural Products Discovery Center: Release of the First 8490 Sequenced Strains for Exploring Actinobacteria Biosynthetic Diversity.</title>
        <authorList>
            <person name="Kalkreuter E."/>
            <person name="Kautsar S.A."/>
            <person name="Yang D."/>
            <person name="Bader C.D."/>
            <person name="Teijaro C.N."/>
            <person name="Fluegel L."/>
            <person name="Davis C.M."/>
            <person name="Simpson J.R."/>
            <person name="Lauterbach L."/>
            <person name="Steele A.D."/>
            <person name="Gui C."/>
            <person name="Meng S."/>
            <person name="Li G."/>
            <person name="Viehrig K."/>
            <person name="Ye F."/>
            <person name="Su P."/>
            <person name="Kiefer A.F."/>
            <person name="Nichols A."/>
            <person name="Cepeda A.J."/>
            <person name="Yan W."/>
            <person name="Fan B."/>
            <person name="Jiang Y."/>
            <person name="Adhikari A."/>
            <person name="Zheng C.-J."/>
            <person name="Schuster L."/>
            <person name="Cowan T.M."/>
            <person name="Smanski M.J."/>
            <person name="Chevrette M.G."/>
            <person name="De Carvalho L.P.S."/>
            <person name="Shen B."/>
        </authorList>
    </citation>
    <scope>NUCLEOTIDE SEQUENCE [LARGE SCALE GENOMIC DNA]</scope>
    <source>
        <strain evidence="2 3">NPDC050403</strain>
    </source>
</reference>
<proteinExistence type="predicted"/>
<dbReference type="InterPro" id="IPR041413">
    <property type="entry name" value="MLTR_LBD"/>
</dbReference>
<dbReference type="RefSeq" id="WP_357789094.1">
    <property type="nucleotide sequence ID" value="NZ_JBFAKC010000019.1"/>
</dbReference>
<sequence length="260" mass="29453">MVDRSGGSVSGITLMPPSFGQLLRRLRHGRAISREKLAIGAGVSVSYLTHLERGERDRPTRTVVDGLVRHLDSVRELPRHDRRHLFELAGLVETVVPTVAQLCAEITPDMRRALDLHEPYAAAYFDSRWNLLAANATVGDLFPGLREEANILHWFFGHELARRAVVDWERAVALSVAGLRGRIGRLQAGEHFTGFLAELGVYPEFRELWERGDVTYFSEHPHLRFRDLTTGECRDYDFQIYDVDSGSYPGWVHFFGARSA</sequence>
<organism evidence="2 3">
    <name type="scientific">Nocardia aurea</name>
    <dbReference type="NCBI Taxonomy" id="2144174"/>
    <lineage>
        <taxon>Bacteria</taxon>
        <taxon>Bacillati</taxon>
        <taxon>Actinomycetota</taxon>
        <taxon>Actinomycetes</taxon>
        <taxon>Mycobacteriales</taxon>
        <taxon>Nocardiaceae</taxon>
        <taxon>Nocardia</taxon>
    </lineage>
</organism>
<protein>
    <submittedName>
        <fullName evidence="2">Helix-turn-helix transcriptional regulator</fullName>
    </submittedName>
</protein>
<dbReference type="CDD" id="cd00093">
    <property type="entry name" value="HTH_XRE"/>
    <property type="match status" value="1"/>
</dbReference>
<dbReference type="SMART" id="SM00530">
    <property type="entry name" value="HTH_XRE"/>
    <property type="match status" value="1"/>
</dbReference>
<dbReference type="Gene3D" id="3.30.450.180">
    <property type="match status" value="1"/>
</dbReference>
<comment type="caution">
    <text evidence="2">The sequence shown here is derived from an EMBL/GenBank/DDBJ whole genome shotgun (WGS) entry which is preliminary data.</text>
</comment>
<name>A0ABV3G423_9NOCA</name>
<feature type="domain" description="HTH cro/C1-type" evidence="1">
    <location>
        <begin position="23"/>
        <end position="77"/>
    </location>
</feature>
<dbReference type="Pfam" id="PF13560">
    <property type="entry name" value="HTH_31"/>
    <property type="match status" value="1"/>
</dbReference>
<dbReference type="SUPFAM" id="SSF47413">
    <property type="entry name" value="lambda repressor-like DNA-binding domains"/>
    <property type="match status" value="1"/>
</dbReference>
<dbReference type="Gene3D" id="1.10.260.40">
    <property type="entry name" value="lambda repressor-like DNA-binding domains"/>
    <property type="match status" value="1"/>
</dbReference>